<accession>A0A0F9MNB5</accession>
<protein>
    <recommendedName>
        <fullName evidence="1">4Fe-4S Wbl-type domain-containing protein</fullName>
    </recommendedName>
</protein>
<dbReference type="AlphaFoldDB" id="A0A0F9MNB5"/>
<organism evidence="2">
    <name type="scientific">marine sediment metagenome</name>
    <dbReference type="NCBI Taxonomy" id="412755"/>
    <lineage>
        <taxon>unclassified sequences</taxon>
        <taxon>metagenomes</taxon>
        <taxon>ecological metagenomes</taxon>
    </lineage>
</organism>
<sequence length="66" mass="7646">MDDWFRDAACKDSYDLRFFGPLPEQDEACIEYCLVCEVKPECHAQKVRMLEQHGLWGGHTARARAT</sequence>
<evidence type="ECO:0000313" key="2">
    <source>
        <dbReference type="EMBL" id="KKN08815.1"/>
    </source>
</evidence>
<reference evidence="2" key="1">
    <citation type="journal article" date="2015" name="Nature">
        <title>Complex archaea that bridge the gap between prokaryotes and eukaryotes.</title>
        <authorList>
            <person name="Spang A."/>
            <person name="Saw J.H."/>
            <person name="Jorgensen S.L."/>
            <person name="Zaremba-Niedzwiedzka K."/>
            <person name="Martijn J."/>
            <person name="Lind A.E."/>
            <person name="van Eijk R."/>
            <person name="Schleper C."/>
            <person name="Guy L."/>
            <person name="Ettema T.J."/>
        </authorList>
    </citation>
    <scope>NUCLEOTIDE SEQUENCE</scope>
</reference>
<evidence type="ECO:0000259" key="1">
    <source>
        <dbReference type="PROSITE" id="PS51674"/>
    </source>
</evidence>
<gene>
    <name evidence="2" type="ORF">LCGC14_1052840</name>
</gene>
<dbReference type="Pfam" id="PF02467">
    <property type="entry name" value="Whib"/>
    <property type="match status" value="1"/>
</dbReference>
<comment type="caution">
    <text evidence="2">The sequence shown here is derived from an EMBL/GenBank/DDBJ whole genome shotgun (WGS) entry which is preliminary data.</text>
</comment>
<dbReference type="PROSITE" id="PS51674">
    <property type="entry name" value="4FE4S_WBL"/>
    <property type="match status" value="1"/>
</dbReference>
<dbReference type="EMBL" id="LAZR01004414">
    <property type="protein sequence ID" value="KKN08815.1"/>
    <property type="molecule type" value="Genomic_DNA"/>
</dbReference>
<dbReference type="InterPro" id="IPR034768">
    <property type="entry name" value="4FE4S_WBL"/>
</dbReference>
<feature type="domain" description="4Fe-4S Wbl-type" evidence="1">
    <location>
        <begin position="9"/>
        <end position="66"/>
    </location>
</feature>
<proteinExistence type="predicted"/>
<name>A0A0F9MNB5_9ZZZZ</name>